<evidence type="ECO:0000313" key="2">
    <source>
        <dbReference type="EMBL" id="SMY11838.1"/>
    </source>
</evidence>
<accession>A0A2H1L4K7</accession>
<protein>
    <submittedName>
        <fullName evidence="2">Uncharacterized protein</fullName>
    </submittedName>
</protein>
<reference evidence="3" key="1">
    <citation type="submission" date="2017-03" db="EMBL/GenBank/DDBJ databases">
        <authorList>
            <person name="Monnet C."/>
        </authorList>
    </citation>
    <scope>NUCLEOTIDE SEQUENCE [LARGE SCALE GENOMIC DNA]</scope>
    <source>
        <strain evidence="3">SJ5-8</strain>
    </source>
</reference>
<feature type="transmembrane region" description="Helical" evidence="1">
    <location>
        <begin position="7"/>
        <end position="31"/>
    </location>
</feature>
<proteinExistence type="predicted"/>
<keyword evidence="1" id="KW-1133">Transmembrane helix</keyword>
<gene>
    <name evidence="2" type="ORF">BJEO58_01429</name>
</gene>
<feature type="transmembrane region" description="Helical" evidence="1">
    <location>
        <begin position="122"/>
        <end position="144"/>
    </location>
</feature>
<feature type="transmembrane region" description="Helical" evidence="1">
    <location>
        <begin position="79"/>
        <end position="102"/>
    </location>
</feature>
<keyword evidence="3" id="KW-1185">Reference proteome</keyword>
<feature type="transmembrane region" description="Helical" evidence="1">
    <location>
        <begin position="43"/>
        <end position="67"/>
    </location>
</feature>
<organism evidence="2 3">
    <name type="scientific">Brevibacterium jeotgali</name>
    <dbReference type="NCBI Taxonomy" id="1262550"/>
    <lineage>
        <taxon>Bacteria</taxon>
        <taxon>Bacillati</taxon>
        <taxon>Actinomycetota</taxon>
        <taxon>Actinomycetes</taxon>
        <taxon>Micrococcales</taxon>
        <taxon>Brevibacteriaceae</taxon>
        <taxon>Brevibacterium</taxon>
    </lineage>
</organism>
<keyword evidence="1" id="KW-0472">Membrane</keyword>
<name>A0A2H1L4K7_9MICO</name>
<evidence type="ECO:0000256" key="1">
    <source>
        <dbReference type="SAM" id="Phobius"/>
    </source>
</evidence>
<dbReference type="Proteomes" id="UP000234462">
    <property type="component" value="Unassembled WGS sequence"/>
</dbReference>
<dbReference type="AlphaFoldDB" id="A0A2H1L4K7"/>
<evidence type="ECO:0000313" key="3">
    <source>
        <dbReference type="Proteomes" id="UP000234462"/>
    </source>
</evidence>
<keyword evidence="1" id="KW-0812">Transmembrane</keyword>
<sequence>MDVRLSWSIALLAAAAHVVCTIVALASGFLLVPATTVLMGTAAASLTSLLTALLLHVVVDAVFVVAMRRIEASVATCSVNLFVAHLPVVLIGVVLAALGGAVRTPAAADAAAAAWTGLLVQAGAHTAWALLAVALGTGAGLVWVRVRA</sequence>
<dbReference type="EMBL" id="FXZM01000005">
    <property type="protein sequence ID" value="SMY11838.1"/>
    <property type="molecule type" value="Genomic_DNA"/>
</dbReference>